<dbReference type="Proteomes" id="UP000321662">
    <property type="component" value="Unassembled WGS sequence"/>
</dbReference>
<comment type="caution">
    <text evidence="2">The sequence shown here is derived from an EMBL/GenBank/DDBJ whole genome shotgun (WGS) entry which is preliminary data.</text>
</comment>
<evidence type="ECO:0000256" key="1">
    <source>
        <dbReference type="SAM" id="Phobius"/>
    </source>
</evidence>
<dbReference type="RefSeq" id="WP_146923880.1">
    <property type="nucleotide sequence ID" value="NZ_BJUY01000006.1"/>
</dbReference>
<evidence type="ECO:0000313" key="2">
    <source>
        <dbReference type="EMBL" id="GEK91102.1"/>
    </source>
</evidence>
<keyword evidence="1" id="KW-1133">Transmembrane helix</keyword>
<gene>
    <name evidence="2" type="ORF">AKA01nite_07240</name>
</gene>
<keyword evidence="1" id="KW-0812">Transmembrane</keyword>
<keyword evidence="3" id="KW-1185">Reference proteome</keyword>
<evidence type="ECO:0000313" key="3">
    <source>
        <dbReference type="Proteomes" id="UP000321662"/>
    </source>
</evidence>
<sequence length="388" mass="44367">MIRQIMSETVTYMWRNKKNRLVMVLCLGGVLLHSLILLPNRPGANEVDITQLERQMEANRQTFEDQLEKGITVPTFFTGTSAYEVARNEYVNQRELLTVLNNGDVRRYLEIPYRPVDKEKEDDLGRAFAIQGYNDEQYFTEQKTDYYLNKAEPLTFHMVHERTSLQQLHLFLIGKGPYVLLLILLFMISDVIIKDRSLRTQKAGVPFNWFNYLFIQSVAALGFATVFFVGLTTLFILLNGLLHGFGSFAMPVGIIKEAASAYLPPSPSTMEIGTFLVKSLPYLIVLMYGFTRLNTLFSLIIKHDTVTFIASVFVLLFPQLYYSAATDKLFGIPLSFYPQSYYSFGEVITNRLGLPYDRGLVVLAVTLLIIEILNYTAAKSIKRQAYLR</sequence>
<name>A0A511ATQ6_9LACT</name>
<proteinExistence type="predicted"/>
<organism evidence="2 3">
    <name type="scientific">Alkalibacterium kapii</name>
    <dbReference type="NCBI Taxonomy" id="426704"/>
    <lineage>
        <taxon>Bacteria</taxon>
        <taxon>Bacillati</taxon>
        <taxon>Bacillota</taxon>
        <taxon>Bacilli</taxon>
        <taxon>Lactobacillales</taxon>
        <taxon>Carnobacteriaceae</taxon>
        <taxon>Alkalibacterium</taxon>
    </lineage>
</organism>
<dbReference type="AlphaFoldDB" id="A0A511ATQ6"/>
<feature type="transmembrane region" description="Helical" evidence="1">
    <location>
        <begin position="168"/>
        <end position="188"/>
    </location>
</feature>
<protein>
    <submittedName>
        <fullName evidence="2">Uncharacterized protein</fullName>
    </submittedName>
</protein>
<feature type="transmembrane region" description="Helical" evidence="1">
    <location>
        <begin position="272"/>
        <end position="293"/>
    </location>
</feature>
<feature type="transmembrane region" description="Helical" evidence="1">
    <location>
        <begin position="305"/>
        <end position="324"/>
    </location>
</feature>
<keyword evidence="1" id="KW-0472">Membrane</keyword>
<feature type="transmembrane region" description="Helical" evidence="1">
    <location>
        <begin position="21"/>
        <end position="38"/>
    </location>
</feature>
<accession>A0A511ATQ6</accession>
<reference evidence="2 3" key="1">
    <citation type="submission" date="2019-07" db="EMBL/GenBank/DDBJ databases">
        <title>Whole genome shotgun sequence of Alkalibacterium kapii NBRC 103247.</title>
        <authorList>
            <person name="Hosoyama A."/>
            <person name="Uohara A."/>
            <person name="Ohji S."/>
            <person name="Ichikawa N."/>
        </authorList>
    </citation>
    <scope>NUCLEOTIDE SEQUENCE [LARGE SCALE GENOMIC DNA]</scope>
    <source>
        <strain evidence="2 3">NBRC 103247</strain>
    </source>
</reference>
<feature type="transmembrane region" description="Helical" evidence="1">
    <location>
        <begin position="209"/>
        <end position="238"/>
    </location>
</feature>
<dbReference type="EMBL" id="BJUY01000006">
    <property type="protein sequence ID" value="GEK91102.1"/>
    <property type="molecule type" value="Genomic_DNA"/>
</dbReference>
<dbReference type="OrthoDB" id="2320684at2"/>
<feature type="transmembrane region" description="Helical" evidence="1">
    <location>
        <begin position="359"/>
        <end position="378"/>
    </location>
</feature>